<gene>
    <name evidence="2" type="ORF">OHC33_009554</name>
</gene>
<dbReference type="Proteomes" id="UP001316803">
    <property type="component" value="Unassembled WGS sequence"/>
</dbReference>
<accession>A0AAN8ELC7</accession>
<dbReference type="EMBL" id="JAKLMC020000036">
    <property type="protein sequence ID" value="KAK5949381.1"/>
    <property type="molecule type" value="Genomic_DNA"/>
</dbReference>
<keyword evidence="3" id="KW-1185">Reference proteome</keyword>
<reference evidence="2 3" key="1">
    <citation type="submission" date="2022-12" db="EMBL/GenBank/DDBJ databases">
        <title>Genomic features and morphological characterization of a novel Knufia sp. strain isolated from spacecraft assembly facility.</title>
        <authorList>
            <person name="Teixeira M."/>
            <person name="Chander A.M."/>
            <person name="Stajich J.E."/>
            <person name="Venkateswaran K."/>
        </authorList>
    </citation>
    <scope>NUCLEOTIDE SEQUENCE [LARGE SCALE GENOMIC DNA]</scope>
    <source>
        <strain evidence="2 3">FJI-L2-BK-P2</strain>
    </source>
</reference>
<sequence>MPSTTIPARTGNYVSLQAGQRLKLTNPHGNQVIDFWAFVFNSNTTSDIPTSFVRSAEAAPTPSPDNVNPYPFQTGIQYLSASRTRSILSKLIPSAESQDVLYTNKSLSLFTLVEDTTSGIHDTLFGCCDRFRYYNLGTGDYEHGSCAENMHVALRKAAAAGVFAPGSISEEWTPDPLNVFMNVPVVTGLDRQAGGGRIRCEPPVSKAGEYIVLRAEVGCVAVMSACPNDAIKEVNGGHCTEVEYEVLS</sequence>
<name>A0AAN8ELC7_9EURO</name>
<proteinExistence type="predicted"/>
<comment type="caution">
    <text evidence="2">The sequence shown here is derived from an EMBL/GenBank/DDBJ whole genome shotgun (WGS) entry which is preliminary data.</text>
</comment>
<organism evidence="2 3">
    <name type="scientific">Knufia fluminis</name>
    <dbReference type="NCBI Taxonomy" id="191047"/>
    <lineage>
        <taxon>Eukaryota</taxon>
        <taxon>Fungi</taxon>
        <taxon>Dikarya</taxon>
        <taxon>Ascomycota</taxon>
        <taxon>Pezizomycotina</taxon>
        <taxon>Eurotiomycetes</taxon>
        <taxon>Chaetothyriomycetidae</taxon>
        <taxon>Chaetothyriales</taxon>
        <taxon>Trichomeriaceae</taxon>
        <taxon>Knufia</taxon>
    </lineage>
</organism>
<evidence type="ECO:0000313" key="3">
    <source>
        <dbReference type="Proteomes" id="UP001316803"/>
    </source>
</evidence>
<dbReference type="AlphaFoldDB" id="A0AAN8ELC7"/>
<dbReference type="PANTHER" id="PTHR31527:SF0">
    <property type="entry name" value="RE64534P"/>
    <property type="match status" value="1"/>
</dbReference>
<dbReference type="InterPro" id="IPR018959">
    <property type="entry name" value="DUF1989"/>
</dbReference>
<dbReference type="PANTHER" id="PTHR31527">
    <property type="entry name" value="RE64534P"/>
    <property type="match status" value="1"/>
</dbReference>
<feature type="domain" description="DUF1989" evidence="1">
    <location>
        <begin position="77"/>
        <end position="218"/>
    </location>
</feature>
<feature type="domain" description="DUF1989" evidence="1">
    <location>
        <begin position="5"/>
        <end position="39"/>
    </location>
</feature>
<evidence type="ECO:0000313" key="2">
    <source>
        <dbReference type="EMBL" id="KAK5949381.1"/>
    </source>
</evidence>
<dbReference type="Pfam" id="PF09347">
    <property type="entry name" value="DUF1989"/>
    <property type="match status" value="2"/>
</dbReference>
<protein>
    <recommendedName>
        <fullName evidence="1">DUF1989 domain-containing protein</fullName>
    </recommendedName>
</protein>
<evidence type="ECO:0000259" key="1">
    <source>
        <dbReference type="Pfam" id="PF09347"/>
    </source>
</evidence>